<accession>A0A517S9R1</accession>
<dbReference type="Proteomes" id="UP000315700">
    <property type="component" value="Chromosome"/>
</dbReference>
<dbReference type="SUPFAM" id="SSF74650">
    <property type="entry name" value="Galactose mutarotase-like"/>
    <property type="match status" value="1"/>
</dbReference>
<evidence type="ECO:0000259" key="1">
    <source>
        <dbReference type="Pfam" id="PF01074"/>
    </source>
</evidence>
<dbReference type="EMBL" id="CP036271">
    <property type="protein sequence ID" value="QDT52868.1"/>
    <property type="molecule type" value="Genomic_DNA"/>
</dbReference>
<reference evidence="2 3" key="1">
    <citation type="submission" date="2019-02" db="EMBL/GenBank/DDBJ databases">
        <title>Deep-cultivation of Planctomycetes and their phenomic and genomic characterization uncovers novel biology.</title>
        <authorList>
            <person name="Wiegand S."/>
            <person name="Jogler M."/>
            <person name="Boedeker C."/>
            <person name="Pinto D."/>
            <person name="Vollmers J."/>
            <person name="Rivas-Marin E."/>
            <person name="Kohn T."/>
            <person name="Peeters S.H."/>
            <person name="Heuer A."/>
            <person name="Rast P."/>
            <person name="Oberbeckmann S."/>
            <person name="Bunk B."/>
            <person name="Jeske O."/>
            <person name="Meyerdierks A."/>
            <person name="Storesund J.E."/>
            <person name="Kallscheuer N."/>
            <person name="Luecker S."/>
            <person name="Lage O.M."/>
            <person name="Pohl T."/>
            <person name="Merkel B.J."/>
            <person name="Hornburger P."/>
            <person name="Mueller R.-W."/>
            <person name="Bruemmer F."/>
            <person name="Labrenz M."/>
            <person name="Spormann A.M."/>
            <person name="Op den Camp H."/>
            <person name="Overmann J."/>
            <person name="Amann R."/>
            <person name="Jetten M.S.M."/>
            <person name="Mascher T."/>
            <person name="Medema M.H."/>
            <person name="Devos D.P."/>
            <person name="Kaster A.-K."/>
            <person name="Ovreas L."/>
            <person name="Rohde M."/>
            <person name="Galperin M.Y."/>
            <person name="Jogler C."/>
        </authorList>
    </citation>
    <scope>NUCLEOTIDE SEQUENCE [LARGE SCALE GENOMIC DNA]</scope>
    <source>
        <strain evidence="2 3">Pan44</strain>
    </source>
</reference>
<feature type="domain" description="Glycoside hydrolase family 38 N-terminal" evidence="1">
    <location>
        <begin position="231"/>
        <end position="352"/>
    </location>
</feature>
<dbReference type="GO" id="GO:0009313">
    <property type="term" value="P:oligosaccharide catabolic process"/>
    <property type="evidence" value="ECO:0007669"/>
    <property type="project" value="TreeGrafter"/>
</dbReference>
<dbReference type="InterPro" id="IPR011330">
    <property type="entry name" value="Glyco_hydro/deAcase_b/a-brl"/>
</dbReference>
<dbReference type="PANTHER" id="PTHR46017:SF1">
    <property type="entry name" value="ALPHA-MANNOSIDASE 2C1"/>
    <property type="match status" value="1"/>
</dbReference>
<dbReference type="InterPro" id="IPR011013">
    <property type="entry name" value="Gal_mutarotase_sf_dom"/>
</dbReference>
<dbReference type="PANTHER" id="PTHR46017">
    <property type="entry name" value="ALPHA-MANNOSIDASE 2C1"/>
    <property type="match status" value="1"/>
</dbReference>
<sequence>MTYDELVVLVPCHSLEDFPTELGEAPAESLLNAFAAAWHPALLFHSGALPQWKRADDYYDAPLPSVKRLVFVPQPSEDWLGHDALDQLREGGSIVIKGLHKRSEYVDAALADVDPVPAALASDPELIADFHALGITWLMTELLTRHMRNIADVDRTRLEAETIAAAKAAMAGDRPAAERHLQRAFETLLECRERFYPVDCWLIDLCLISPAQANAHFERLCSHPTPFSLVAAAEEIAQIQKENPALVQQIQEGLAAERIGLVGGDWRETGGVLRSIQHSLWNMERGRSEMKRVLGAPAKVWGRRRYGLSAFLPQLALRNGAEGALHFVMDDGIYPDDEQTKFRWQGCDGSVIDAISRIPLPGDSASSFLRLPQRMAESMDNDHAAALIFARWPELRTPFLDDLRRADRYSPVLGRFTTLDRFLTQTEMPGRMETYRPGSYFSPFLVQAVARQQPDPISRYLREWNLRHSVEAVTWCADMASLLITGVPDRSEATQLRDSLELVDPDAGQGAHDELASQVADLEATAASRLRDVIAPGGPGDAGWLVVNPWSFARKAVVTVPADEGFLTAGDAVSPVHATADESSAIVELPPCGFTWIPRSEHAPPSGERPKFPSAEGLLLRNEFFEVILSDATGGIAQIRTFRRSPNRLSQQLAFRFPRERTISTGEGEGAESYKSYYTEMQLKESRVIDDSPTVGAIETIGSLVDQVSGEALADFQQVTRVRRGRPVVEIEIELTPKREPEGDPWSNYFGVRWAWKWESVAVSRSIFQTAHVLGDEQRFESPHFIEIADDNDRTTIVTNGLPFHRKIGPRMVDTLLLTAGENRRRFRFDIAIDERYPLQTALDIMSPPLVLRCAKKPAVPEAWLMHVSARNVVVLGMRPLDPDGQGVVPQGCIVRLLETEGRHRAFALKTFRSPSAARQRDFIGQTIQQCRVAGDETTVEIAPYEICDIELTF</sequence>
<gene>
    <name evidence="2" type="ORF">Pan44_08810</name>
</gene>
<dbReference type="GO" id="GO:0004559">
    <property type="term" value="F:alpha-mannosidase activity"/>
    <property type="evidence" value="ECO:0007669"/>
    <property type="project" value="InterPro"/>
</dbReference>
<evidence type="ECO:0000313" key="2">
    <source>
        <dbReference type="EMBL" id="QDT52868.1"/>
    </source>
</evidence>
<dbReference type="Pfam" id="PF01074">
    <property type="entry name" value="Glyco_hydro_38N"/>
    <property type="match status" value="1"/>
</dbReference>
<proteinExistence type="predicted"/>
<name>A0A517S9R1_9PLAN</name>
<dbReference type="AlphaFoldDB" id="A0A517S9R1"/>
<dbReference type="InParanoid" id="A0A517S9R1"/>
<keyword evidence="3" id="KW-1185">Reference proteome</keyword>
<protein>
    <recommendedName>
        <fullName evidence="1">Glycoside hydrolase family 38 N-terminal domain-containing protein</fullName>
    </recommendedName>
</protein>
<dbReference type="RefSeq" id="WP_145027587.1">
    <property type="nucleotide sequence ID" value="NZ_CP036271.1"/>
</dbReference>
<dbReference type="SUPFAM" id="SSF88713">
    <property type="entry name" value="Glycoside hydrolase/deacetylase"/>
    <property type="match status" value="1"/>
</dbReference>
<dbReference type="KEGG" id="ccos:Pan44_08810"/>
<dbReference type="InterPro" id="IPR000602">
    <property type="entry name" value="Glyco_hydro_38_N"/>
</dbReference>
<evidence type="ECO:0000313" key="3">
    <source>
        <dbReference type="Proteomes" id="UP000315700"/>
    </source>
</evidence>
<dbReference type="GO" id="GO:0006013">
    <property type="term" value="P:mannose metabolic process"/>
    <property type="evidence" value="ECO:0007669"/>
    <property type="project" value="InterPro"/>
</dbReference>
<organism evidence="2 3">
    <name type="scientific">Caulifigura coniformis</name>
    <dbReference type="NCBI Taxonomy" id="2527983"/>
    <lineage>
        <taxon>Bacteria</taxon>
        <taxon>Pseudomonadati</taxon>
        <taxon>Planctomycetota</taxon>
        <taxon>Planctomycetia</taxon>
        <taxon>Planctomycetales</taxon>
        <taxon>Planctomycetaceae</taxon>
        <taxon>Caulifigura</taxon>
    </lineage>
</organism>
<dbReference type="GO" id="GO:0030246">
    <property type="term" value="F:carbohydrate binding"/>
    <property type="evidence" value="ECO:0007669"/>
    <property type="project" value="InterPro"/>
</dbReference>
<dbReference type="OrthoDB" id="222074at2"/>